<dbReference type="PANTHER" id="PTHR37829:SF3">
    <property type="entry name" value="PROTEIN JAYE-RELATED"/>
    <property type="match status" value="1"/>
</dbReference>
<dbReference type="InterPro" id="IPR058531">
    <property type="entry name" value="Baseplate_J_M"/>
</dbReference>
<dbReference type="InterPro" id="IPR052399">
    <property type="entry name" value="Phage_Baseplate_Assmbl_Protein"/>
</dbReference>
<dbReference type="Pfam" id="PF04865">
    <property type="entry name" value="Baseplate_J"/>
    <property type="match status" value="1"/>
</dbReference>
<sequence length="376" mass="40545">MGMGRHIMVFTTPTLRELNEQTQQDIINAGIPGIDTALQNSVIGTIGTVQAGLGWQHFAYLDYIARQAVPWTATEEYLAGWGVLKNVYQKAPTKATATVQFTTIDQKVIVPKGSIIKRPDGWSYVTLADSIDNKAQIESVDVGLNGNASQGISLSLGNPLAGVNTKVTALTPITGGSDLEDEEAYRTRVIEAYRISGSVGREQEYILWAKSVPQVSRAWVGRNGFGIGTVVVWIMCDEANLATHGFPVGDDGSATPEYRYNPATGDQLEVANYIWQKEPVTALVIICSPIAMPIDFVISDLGINNTLANQETIIAALKDMFQREAAPGVSLHSSAWERAVGSITAINQYNIVSPTETIIPSSPGHLPILGTVIFQS</sequence>
<keyword evidence="6" id="KW-1185">Reference proteome</keyword>
<gene>
    <name evidence="4" type="ORF">R53529_LOCUS2051</name>
    <name evidence="3" type="ORF">R53530_LOCUS1961</name>
</gene>
<protein>
    <submittedName>
        <fullName evidence="3">Uncharacterized phage protein gp47/JayE (JayE)</fullName>
    </submittedName>
</protein>
<reference evidence="3" key="1">
    <citation type="submission" date="2022-10" db="EMBL/GenBank/DDBJ databases">
        <authorList>
            <person name="Botero Cardona J."/>
        </authorList>
    </citation>
    <scope>NUCLEOTIDE SEQUENCE</scope>
    <source>
        <strain evidence="3">LMG 31819</strain>
        <strain evidence="4">R-53529</strain>
    </source>
</reference>
<dbReference type="Proteomes" id="UP001154255">
    <property type="component" value="Unassembled WGS sequence"/>
</dbReference>
<name>A0A9W4TQV1_9PROT</name>
<evidence type="ECO:0000313" key="4">
    <source>
        <dbReference type="EMBL" id="CAI3956870.1"/>
    </source>
</evidence>
<dbReference type="EMBL" id="CAMXCS010000007">
    <property type="protein sequence ID" value="CAI3956870.1"/>
    <property type="molecule type" value="Genomic_DNA"/>
</dbReference>
<dbReference type="AlphaFoldDB" id="A0A9W4TQV1"/>
<evidence type="ECO:0000313" key="6">
    <source>
        <dbReference type="Proteomes" id="UP001154259"/>
    </source>
</evidence>
<accession>A0A9W4TQV1</accession>
<feature type="domain" description="Baseplate J-like central" evidence="2">
    <location>
        <begin position="200"/>
        <end position="288"/>
    </location>
</feature>
<dbReference type="EMBL" id="CAMXCM010000007">
    <property type="protein sequence ID" value="CAI3953303.1"/>
    <property type="molecule type" value="Genomic_DNA"/>
</dbReference>
<feature type="domain" description="Baseplate protein J-like barrel" evidence="1">
    <location>
        <begin position="98"/>
        <end position="176"/>
    </location>
</feature>
<dbReference type="Proteomes" id="UP001154259">
    <property type="component" value="Unassembled WGS sequence"/>
</dbReference>
<evidence type="ECO:0000259" key="1">
    <source>
        <dbReference type="Pfam" id="PF04865"/>
    </source>
</evidence>
<organism evidence="3 5">
    <name type="scientific">Commensalibacter communis</name>
    <dbReference type="NCBI Taxonomy" id="2972786"/>
    <lineage>
        <taxon>Bacteria</taxon>
        <taxon>Pseudomonadati</taxon>
        <taxon>Pseudomonadota</taxon>
        <taxon>Alphaproteobacteria</taxon>
        <taxon>Acetobacterales</taxon>
        <taxon>Acetobacteraceae</taxon>
    </lineage>
</organism>
<comment type="caution">
    <text evidence="3">The sequence shown here is derived from an EMBL/GenBank/DDBJ whole genome shotgun (WGS) entry which is preliminary data.</text>
</comment>
<dbReference type="Pfam" id="PF26078">
    <property type="entry name" value="Baseplate_J_M"/>
    <property type="match status" value="1"/>
</dbReference>
<evidence type="ECO:0000313" key="5">
    <source>
        <dbReference type="Proteomes" id="UP001154255"/>
    </source>
</evidence>
<evidence type="ECO:0000313" key="3">
    <source>
        <dbReference type="EMBL" id="CAI3953303.1"/>
    </source>
</evidence>
<proteinExistence type="predicted"/>
<dbReference type="PANTHER" id="PTHR37829">
    <property type="entry name" value="PHAGE-LIKE ELEMENT PBSX PROTEIN XKDT"/>
    <property type="match status" value="1"/>
</dbReference>
<dbReference type="InterPro" id="IPR006949">
    <property type="entry name" value="Barrel_Baseplate_J-like"/>
</dbReference>
<evidence type="ECO:0000259" key="2">
    <source>
        <dbReference type="Pfam" id="PF26078"/>
    </source>
</evidence>